<name>A0A151MUU7_ALLMI</name>
<sequence length="90" mass="9747">MRFISHTHIQLGSSDISWRHHPVETKGCPEGAGERPVSGGSAAQNAQLRRRAAWDDGGSISCRGELTGHRSSTIKIPQDEQFVPGSGRLK</sequence>
<keyword evidence="3" id="KW-1185">Reference proteome</keyword>
<comment type="caution">
    <text evidence="2">The sequence shown here is derived from an EMBL/GenBank/DDBJ whole genome shotgun (WGS) entry which is preliminary data.</text>
</comment>
<proteinExistence type="predicted"/>
<reference evidence="2 3" key="1">
    <citation type="journal article" date="2012" name="Genome Biol.">
        <title>Sequencing three crocodilian genomes to illuminate the evolution of archosaurs and amniotes.</title>
        <authorList>
            <person name="St John J.A."/>
            <person name="Braun E.L."/>
            <person name="Isberg S.R."/>
            <person name="Miles L.G."/>
            <person name="Chong A.Y."/>
            <person name="Gongora J."/>
            <person name="Dalzell P."/>
            <person name="Moran C."/>
            <person name="Bed'hom B."/>
            <person name="Abzhanov A."/>
            <person name="Burgess S.C."/>
            <person name="Cooksey A.M."/>
            <person name="Castoe T.A."/>
            <person name="Crawford N.G."/>
            <person name="Densmore L.D."/>
            <person name="Drew J.C."/>
            <person name="Edwards S.V."/>
            <person name="Faircloth B.C."/>
            <person name="Fujita M.K."/>
            <person name="Greenwold M.J."/>
            <person name="Hoffmann F.G."/>
            <person name="Howard J.M."/>
            <person name="Iguchi T."/>
            <person name="Janes D.E."/>
            <person name="Khan S.Y."/>
            <person name="Kohno S."/>
            <person name="de Koning A.J."/>
            <person name="Lance S.L."/>
            <person name="McCarthy F.M."/>
            <person name="McCormack J.E."/>
            <person name="Merchant M.E."/>
            <person name="Peterson D.G."/>
            <person name="Pollock D.D."/>
            <person name="Pourmand N."/>
            <person name="Raney B.J."/>
            <person name="Roessler K.A."/>
            <person name="Sanford J.R."/>
            <person name="Sawyer R.H."/>
            <person name="Schmidt C.J."/>
            <person name="Triplett E.W."/>
            <person name="Tuberville T.D."/>
            <person name="Venegas-Anaya M."/>
            <person name="Howard J.T."/>
            <person name="Jarvis E.D."/>
            <person name="Guillette L.J.Jr."/>
            <person name="Glenn T.C."/>
            <person name="Green R.E."/>
            <person name="Ray D.A."/>
        </authorList>
    </citation>
    <scope>NUCLEOTIDE SEQUENCE [LARGE SCALE GENOMIC DNA]</scope>
    <source>
        <strain evidence="2">KSC_2009_1</strain>
    </source>
</reference>
<accession>A0A151MUU7</accession>
<evidence type="ECO:0000256" key="1">
    <source>
        <dbReference type="SAM" id="MobiDB-lite"/>
    </source>
</evidence>
<evidence type="ECO:0000313" key="3">
    <source>
        <dbReference type="Proteomes" id="UP000050525"/>
    </source>
</evidence>
<dbReference type="AlphaFoldDB" id="A0A151MUU7"/>
<gene>
    <name evidence="2" type="ORF">Y1Q_0020700</name>
</gene>
<dbReference type="EMBL" id="AKHW03004944">
    <property type="protein sequence ID" value="KYO28254.1"/>
    <property type="molecule type" value="Genomic_DNA"/>
</dbReference>
<evidence type="ECO:0000313" key="2">
    <source>
        <dbReference type="EMBL" id="KYO28254.1"/>
    </source>
</evidence>
<organism evidence="2 3">
    <name type="scientific">Alligator mississippiensis</name>
    <name type="common">American alligator</name>
    <dbReference type="NCBI Taxonomy" id="8496"/>
    <lineage>
        <taxon>Eukaryota</taxon>
        <taxon>Metazoa</taxon>
        <taxon>Chordata</taxon>
        <taxon>Craniata</taxon>
        <taxon>Vertebrata</taxon>
        <taxon>Euteleostomi</taxon>
        <taxon>Archelosauria</taxon>
        <taxon>Archosauria</taxon>
        <taxon>Crocodylia</taxon>
        <taxon>Alligatoridae</taxon>
        <taxon>Alligatorinae</taxon>
        <taxon>Alligator</taxon>
    </lineage>
</organism>
<dbReference type="Proteomes" id="UP000050525">
    <property type="component" value="Unassembled WGS sequence"/>
</dbReference>
<protein>
    <submittedName>
        <fullName evidence="2">Uncharacterized protein</fullName>
    </submittedName>
</protein>
<feature type="region of interest" description="Disordered" evidence="1">
    <location>
        <begin position="15"/>
        <end position="90"/>
    </location>
</feature>